<dbReference type="Gene3D" id="3.40.50.12780">
    <property type="entry name" value="N-terminal domain of ligase-like"/>
    <property type="match status" value="1"/>
</dbReference>
<dbReference type="Pfam" id="PF00501">
    <property type="entry name" value="AMP-binding"/>
    <property type="match status" value="1"/>
</dbReference>
<organism evidence="4 5">
    <name type="scientific">Coemansia asiatica</name>
    <dbReference type="NCBI Taxonomy" id="1052880"/>
    <lineage>
        <taxon>Eukaryota</taxon>
        <taxon>Fungi</taxon>
        <taxon>Fungi incertae sedis</taxon>
        <taxon>Zoopagomycota</taxon>
        <taxon>Kickxellomycotina</taxon>
        <taxon>Kickxellomycetes</taxon>
        <taxon>Kickxellales</taxon>
        <taxon>Kickxellaceae</taxon>
        <taxon>Coemansia</taxon>
    </lineage>
</organism>
<dbReference type="Pfam" id="PF13193">
    <property type="entry name" value="AMP-binding_C"/>
    <property type="match status" value="1"/>
</dbReference>
<dbReference type="Gene3D" id="3.30.300.30">
    <property type="match status" value="1"/>
</dbReference>
<dbReference type="PANTHER" id="PTHR43201:SF8">
    <property type="entry name" value="ACYL-COA SYNTHETASE FAMILY MEMBER 3"/>
    <property type="match status" value="1"/>
</dbReference>
<feature type="domain" description="AMP-dependent synthetase/ligase" evidence="2">
    <location>
        <begin position="47"/>
        <end position="404"/>
    </location>
</feature>
<dbReference type="PROSITE" id="PS00455">
    <property type="entry name" value="AMP_BINDING"/>
    <property type="match status" value="1"/>
</dbReference>
<dbReference type="InterPro" id="IPR000873">
    <property type="entry name" value="AMP-dep_synth/lig_dom"/>
</dbReference>
<keyword evidence="5" id="KW-1185">Reference proteome</keyword>
<dbReference type="GO" id="GO:0031956">
    <property type="term" value="F:medium-chain fatty acid-CoA ligase activity"/>
    <property type="evidence" value="ECO:0007669"/>
    <property type="project" value="TreeGrafter"/>
</dbReference>
<dbReference type="EMBL" id="JANBOH010000309">
    <property type="protein sequence ID" value="KAJ1642991.1"/>
    <property type="molecule type" value="Genomic_DNA"/>
</dbReference>
<protein>
    <submittedName>
        <fullName evidence="4">Uncharacterized protein</fullName>
    </submittedName>
</protein>
<evidence type="ECO:0000259" key="2">
    <source>
        <dbReference type="Pfam" id="PF00501"/>
    </source>
</evidence>
<evidence type="ECO:0000313" key="4">
    <source>
        <dbReference type="EMBL" id="KAJ1642991.1"/>
    </source>
</evidence>
<gene>
    <name evidence="4" type="ORF">LPJ64_005192</name>
</gene>
<dbReference type="SUPFAM" id="SSF56801">
    <property type="entry name" value="Acetyl-CoA synthetase-like"/>
    <property type="match status" value="1"/>
</dbReference>
<dbReference type="InterPro" id="IPR025110">
    <property type="entry name" value="AMP-bd_C"/>
</dbReference>
<dbReference type="GO" id="GO:0006631">
    <property type="term" value="P:fatty acid metabolic process"/>
    <property type="evidence" value="ECO:0007669"/>
    <property type="project" value="TreeGrafter"/>
</dbReference>
<dbReference type="PANTHER" id="PTHR43201">
    <property type="entry name" value="ACYL-COA SYNTHETASE"/>
    <property type="match status" value="1"/>
</dbReference>
<evidence type="ECO:0000259" key="3">
    <source>
        <dbReference type="Pfam" id="PF13193"/>
    </source>
</evidence>
<comment type="similarity">
    <text evidence="1">Belongs to the ATP-dependent AMP-binding enzyme family.</text>
</comment>
<comment type="caution">
    <text evidence="4">The sequence shown here is derived from an EMBL/GenBank/DDBJ whole genome shotgun (WGS) entry which is preliminary data.</text>
</comment>
<proteinExistence type="inferred from homology"/>
<dbReference type="InterPro" id="IPR045851">
    <property type="entry name" value="AMP-bd_C_sf"/>
</dbReference>
<dbReference type="AlphaFoldDB" id="A0A9W7XGW1"/>
<evidence type="ECO:0000313" key="5">
    <source>
        <dbReference type="Proteomes" id="UP001145021"/>
    </source>
</evidence>
<reference evidence="4" key="1">
    <citation type="submission" date="2022-07" db="EMBL/GenBank/DDBJ databases">
        <title>Phylogenomic reconstructions and comparative analyses of Kickxellomycotina fungi.</title>
        <authorList>
            <person name="Reynolds N.K."/>
            <person name="Stajich J.E."/>
            <person name="Barry K."/>
            <person name="Grigoriev I.V."/>
            <person name="Crous P."/>
            <person name="Smith M.E."/>
        </authorList>
    </citation>
    <scope>NUCLEOTIDE SEQUENCE</scope>
    <source>
        <strain evidence="4">NBRC 105413</strain>
    </source>
</reference>
<dbReference type="InterPro" id="IPR042099">
    <property type="entry name" value="ANL_N_sf"/>
</dbReference>
<sequence>MIGGSVFKLKCTVATTTCSQATTLRRGLANLAMFATAKGFAQSAEPSERAKVAIVDDAGSHTYADLLQDARKVQRALGNADHKGASIAMLMPNSYEYAAVQWGIWAAGGAAVPLSPMHPERELEYFITNSQAHKIICHPSLLNNVRPVLDRLGGSVKLLDSDAIMTMADVACSDQETEISEGQSALFIYTSGTTGKPKGVVHTHATIAAQVSALYEAWKWTTNDRLLHVLPLHHVHGIVVALCSALWAGATTEMLPRFDKAKVWDRIIDGPQDISILMGVPTMYARLLSAMEAMSPQRQKAARDAMGRLRLTISGSAALPASVFHKWQHATGQTMLERYGMSEIGMALSNDANDPSSRKVGTVGKPLPGVEVRLVDTDGNEVTNVQGAAGMIQVKGPNVFREYYGLPDKTAKEFTADGWFITGDIGTCDADGFYSIMGRQSVDIIKSGGYKLSALEIERELLEHCNVSDVAVVGVPDEEWGEVVAAAVVLRPGASLDMDGLKPWCHERMANYKCPKMVKIVDSLPRNLMGKLDKKAVKALFSN</sequence>
<accession>A0A9W7XGW1</accession>
<dbReference type="Proteomes" id="UP001145021">
    <property type="component" value="Unassembled WGS sequence"/>
</dbReference>
<feature type="domain" description="AMP-binding enzyme C-terminal" evidence="3">
    <location>
        <begin position="456"/>
        <end position="531"/>
    </location>
</feature>
<dbReference type="InterPro" id="IPR020845">
    <property type="entry name" value="AMP-binding_CS"/>
</dbReference>
<evidence type="ECO:0000256" key="1">
    <source>
        <dbReference type="ARBA" id="ARBA00006432"/>
    </source>
</evidence>
<dbReference type="CDD" id="cd05941">
    <property type="entry name" value="MCS"/>
    <property type="match status" value="1"/>
</dbReference>
<name>A0A9W7XGW1_9FUNG</name>